<organism evidence="1">
    <name type="scientific">hydrothermal vent metagenome</name>
    <dbReference type="NCBI Taxonomy" id="652676"/>
    <lineage>
        <taxon>unclassified sequences</taxon>
        <taxon>metagenomes</taxon>
        <taxon>ecological metagenomes</taxon>
    </lineage>
</organism>
<reference evidence="1" key="1">
    <citation type="submission" date="2018-06" db="EMBL/GenBank/DDBJ databases">
        <authorList>
            <person name="Zhirakovskaya E."/>
        </authorList>
    </citation>
    <scope>NUCLEOTIDE SEQUENCE</scope>
</reference>
<proteinExistence type="predicted"/>
<gene>
    <name evidence="1" type="ORF">MNBD_GAMMA05-2411</name>
</gene>
<accession>A0A3B0WH12</accession>
<dbReference type="AlphaFoldDB" id="A0A3B0WH12"/>
<protein>
    <submittedName>
        <fullName evidence="1">Uncharacterized protein</fullName>
    </submittedName>
</protein>
<evidence type="ECO:0000313" key="1">
    <source>
        <dbReference type="EMBL" id="VAW55318.1"/>
    </source>
</evidence>
<sequence length="200" mass="22270">MPDFDPKTIPTLDDVIEPVVPVVSNVENNDNEVDSILVVENEPALFSAEPVVDINNEPDMEDVKPGAPHEVSFDLAEEEEETELDLQTNPDELINEEDSENFESALIDYDAEDPIALKAIPSTDTKSLTEEGKIDEQSVTIQSPTLISETDLQSISDEIVLQLMPDLEQHLRARVQQVLKEKLPPEIIQFDTTSSTDTDE</sequence>
<dbReference type="EMBL" id="UOFE01000048">
    <property type="protein sequence ID" value="VAW55318.1"/>
    <property type="molecule type" value="Genomic_DNA"/>
</dbReference>
<name>A0A3B0WH12_9ZZZZ</name>